<dbReference type="SUPFAM" id="SSF117281">
    <property type="entry name" value="Kelch motif"/>
    <property type="match status" value="1"/>
</dbReference>
<dbReference type="InterPro" id="IPR001810">
    <property type="entry name" value="F-box_dom"/>
</dbReference>
<evidence type="ECO:0000313" key="2">
    <source>
        <dbReference type="Proteomes" id="UP000504610"/>
    </source>
</evidence>
<dbReference type="InterPro" id="IPR050796">
    <property type="entry name" value="SCF_F-box_component"/>
</dbReference>
<keyword evidence="2" id="KW-1185">Reference proteome</keyword>
<dbReference type="RefSeq" id="XP_056855397.1">
    <property type="nucleotide sequence ID" value="XM_056999417.1"/>
</dbReference>
<dbReference type="OrthoDB" id="1059425at2759"/>
<accession>A0A9W3CUX6</accession>
<dbReference type="KEGG" id="rsz:130504789"/>
<dbReference type="Proteomes" id="UP000504610">
    <property type="component" value="Unplaced"/>
</dbReference>
<dbReference type="PANTHER" id="PTHR31672">
    <property type="entry name" value="BNACNNG10540D PROTEIN"/>
    <property type="match status" value="1"/>
</dbReference>
<dbReference type="InterPro" id="IPR017451">
    <property type="entry name" value="F-box-assoc_interact_dom"/>
</dbReference>
<dbReference type="SUPFAM" id="SSF81383">
    <property type="entry name" value="F-box domain"/>
    <property type="match status" value="1"/>
</dbReference>
<dbReference type="SMART" id="SM00256">
    <property type="entry name" value="FBOX"/>
    <property type="match status" value="1"/>
</dbReference>
<dbReference type="NCBIfam" id="TIGR01640">
    <property type="entry name" value="F_box_assoc_1"/>
    <property type="match status" value="1"/>
</dbReference>
<evidence type="ECO:0000259" key="1">
    <source>
        <dbReference type="PROSITE" id="PS50181"/>
    </source>
</evidence>
<dbReference type="InterPro" id="IPR036047">
    <property type="entry name" value="F-box-like_dom_sf"/>
</dbReference>
<reference evidence="3" key="1">
    <citation type="submission" date="2025-08" db="UniProtKB">
        <authorList>
            <consortium name="RefSeq"/>
        </authorList>
    </citation>
    <scope>IDENTIFICATION</scope>
    <source>
        <tissue evidence="3">Leaf</tissue>
    </source>
</reference>
<dbReference type="PANTHER" id="PTHR31672:SF13">
    <property type="entry name" value="F-BOX PROTEIN CPR30-LIKE"/>
    <property type="match status" value="1"/>
</dbReference>
<dbReference type="Gene3D" id="2.120.10.80">
    <property type="entry name" value="Kelch-type beta propeller"/>
    <property type="match status" value="1"/>
</dbReference>
<protein>
    <submittedName>
        <fullName evidence="3">F-box protein At1g11270-like</fullName>
    </submittedName>
</protein>
<name>A0A9W3CUX6_RAPSA</name>
<dbReference type="AlphaFoldDB" id="A0A9W3CUX6"/>
<organism evidence="2 3">
    <name type="scientific">Raphanus sativus</name>
    <name type="common">Radish</name>
    <name type="synonym">Raphanus raphanistrum var. sativus</name>
    <dbReference type="NCBI Taxonomy" id="3726"/>
    <lineage>
        <taxon>Eukaryota</taxon>
        <taxon>Viridiplantae</taxon>
        <taxon>Streptophyta</taxon>
        <taxon>Embryophyta</taxon>
        <taxon>Tracheophyta</taxon>
        <taxon>Spermatophyta</taxon>
        <taxon>Magnoliopsida</taxon>
        <taxon>eudicotyledons</taxon>
        <taxon>Gunneridae</taxon>
        <taxon>Pentapetalae</taxon>
        <taxon>rosids</taxon>
        <taxon>malvids</taxon>
        <taxon>Brassicales</taxon>
        <taxon>Brassicaceae</taxon>
        <taxon>Brassiceae</taxon>
        <taxon>Raphanus</taxon>
    </lineage>
</organism>
<evidence type="ECO:0000313" key="3">
    <source>
        <dbReference type="RefSeq" id="XP_056855397.1"/>
    </source>
</evidence>
<dbReference type="Gene3D" id="1.20.1280.50">
    <property type="match status" value="1"/>
</dbReference>
<feature type="domain" description="F-box" evidence="1">
    <location>
        <begin position="15"/>
        <end position="61"/>
    </location>
</feature>
<dbReference type="Pfam" id="PF00646">
    <property type="entry name" value="F-box"/>
    <property type="match status" value="1"/>
</dbReference>
<dbReference type="InterPro" id="IPR006527">
    <property type="entry name" value="F-box-assoc_dom_typ1"/>
</dbReference>
<dbReference type="InterPro" id="IPR015915">
    <property type="entry name" value="Kelch-typ_b-propeller"/>
</dbReference>
<dbReference type="Pfam" id="PF07734">
    <property type="entry name" value="FBA_1"/>
    <property type="match status" value="1"/>
</dbReference>
<gene>
    <name evidence="3" type="primary">LOC130504789</name>
</gene>
<proteinExistence type="predicted"/>
<dbReference type="CDD" id="cd22157">
    <property type="entry name" value="F-box_AtFBW1-like"/>
    <property type="match status" value="1"/>
</dbReference>
<dbReference type="PROSITE" id="PS50181">
    <property type="entry name" value="FBOX"/>
    <property type="match status" value="1"/>
</dbReference>
<sequence>MLKRVSCSSVKFILKRHGCSLPHDVVELILERLPVKSLVRLMCVSKKWKLTINSREFQERHYFIRSSKSRDAADVLFVSIMDHSDDKDYEAGRMSMVLGSSVVWTVKFPIPTNGVTSTSCDGLLCLSHTHSPSFVLNSITGWHRSSPHSGFQKLYLHSLNQGDYYKPCHELGFGKDKMIGTYKPVWLYNSSEFGLDNVTTCEVFDFATNAWRYVLPASPYRIIVISEPTYLDGSLHWFTQCEDTKVLSFDLHTETFQVISKPPFAPHLRGPRGIVMSILNNRLCVSQKNWPTQVFWSFDDSSRTWETICSIDLTQVFSWFGGEPDCALEAVEIIDQDKLLLHGKSYSEPRVPLLLHHLHTKSFNLLYKPTTLGRCVCYFQSLLTVL</sequence>
<dbReference type="GeneID" id="130504789"/>